<feature type="compositionally biased region" description="Low complexity" evidence="1">
    <location>
        <begin position="17"/>
        <end position="49"/>
    </location>
</feature>
<dbReference type="InterPro" id="IPR043504">
    <property type="entry name" value="Peptidase_S1_PA_chymotrypsin"/>
</dbReference>
<evidence type="ECO:0000313" key="2">
    <source>
        <dbReference type="EMBL" id="NEE04604.1"/>
    </source>
</evidence>
<organism evidence="2 3">
    <name type="scientific">Phytoactinopolyspora halotolerans</name>
    <dbReference type="NCBI Taxonomy" id="1981512"/>
    <lineage>
        <taxon>Bacteria</taxon>
        <taxon>Bacillati</taxon>
        <taxon>Actinomycetota</taxon>
        <taxon>Actinomycetes</taxon>
        <taxon>Jiangellales</taxon>
        <taxon>Jiangellaceae</taxon>
        <taxon>Phytoactinopolyspora</taxon>
    </lineage>
</organism>
<gene>
    <name evidence="2" type="ORF">G1H10_31015</name>
</gene>
<dbReference type="Pfam" id="PF13365">
    <property type="entry name" value="Trypsin_2"/>
    <property type="match status" value="1"/>
</dbReference>
<reference evidence="2 3" key="1">
    <citation type="submission" date="2020-02" db="EMBL/GenBank/DDBJ databases">
        <authorList>
            <person name="Li X.-J."/>
            <person name="Han X.-M."/>
        </authorList>
    </citation>
    <scope>NUCLEOTIDE SEQUENCE [LARGE SCALE GENOMIC DNA]</scope>
    <source>
        <strain evidence="2 3">CCTCC AB 2017055</strain>
    </source>
</reference>
<proteinExistence type="predicted"/>
<dbReference type="GO" id="GO:0004252">
    <property type="term" value="F:serine-type endopeptidase activity"/>
    <property type="evidence" value="ECO:0007669"/>
    <property type="project" value="InterPro"/>
</dbReference>
<sequence length="399" mass="40658">MNPPSSIRPHRRHRTRPSTPSAADATPQSTGGSPTPTTPPTATETPGPQDFAALYDQVASGVTMVHATTCDGTGVGSAFLVGDDRVLTAAHVVDGAASVAVMKDDGAAHQASVVGVDLGTDTALLEIRGSMDGHVFDITESPTVAGESLAVIGHPLGDPLTLTTGTTSRVDDALWPNFQLDVSVNPGNSGGPVVRADGDVVGMLVAKDSEAEGLGYAIRADVLAEHLENPDLLAPPAPADCSQPLGPEEAETPDIGATDDLHNAVAATLGSYFDGINSATTGSRSISSPRGCKATCPSTSSPPAWRPATTSGSRYTPSRRPPTAPTSGWSSSASRPPATARRERPAPTGRWTTSWSGTTAGCSSTGSRATTTPPATYRARDGLSLVHIRSCIGVLPACG</sequence>
<feature type="region of interest" description="Disordered" evidence="1">
    <location>
        <begin position="231"/>
        <end position="256"/>
    </location>
</feature>
<feature type="compositionally biased region" description="Low complexity" evidence="1">
    <location>
        <begin position="346"/>
        <end position="375"/>
    </location>
</feature>
<dbReference type="AlphaFoldDB" id="A0A6L9SIV2"/>
<keyword evidence="2" id="KW-0378">Hydrolase</keyword>
<feature type="region of interest" description="Disordered" evidence="1">
    <location>
        <begin position="281"/>
        <end position="375"/>
    </location>
</feature>
<dbReference type="PANTHER" id="PTHR43019">
    <property type="entry name" value="SERINE ENDOPROTEASE DEGS"/>
    <property type="match status" value="1"/>
</dbReference>
<feature type="region of interest" description="Disordered" evidence="1">
    <location>
        <begin position="1"/>
        <end position="49"/>
    </location>
</feature>
<dbReference type="EMBL" id="JAAGOA010000037">
    <property type="protein sequence ID" value="NEE04604.1"/>
    <property type="molecule type" value="Genomic_DNA"/>
</dbReference>
<keyword evidence="2" id="KW-0645">Protease</keyword>
<protein>
    <submittedName>
        <fullName evidence="2">Trypsin-like serine protease</fullName>
    </submittedName>
</protein>
<dbReference type="PRINTS" id="PR00834">
    <property type="entry name" value="PROTEASES2C"/>
</dbReference>
<accession>A0A6L9SIV2</accession>
<dbReference type="PANTHER" id="PTHR43019:SF23">
    <property type="entry name" value="PROTEASE DO-LIKE 5, CHLOROPLASTIC"/>
    <property type="match status" value="1"/>
</dbReference>
<feature type="compositionally biased region" description="Low complexity" evidence="1">
    <location>
        <begin position="309"/>
        <end position="318"/>
    </location>
</feature>
<dbReference type="GO" id="GO:0006508">
    <property type="term" value="P:proteolysis"/>
    <property type="evidence" value="ECO:0007669"/>
    <property type="project" value="UniProtKB-KW"/>
</dbReference>
<dbReference type="InterPro" id="IPR009003">
    <property type="entry name" value="Peptidase_S1_PA"/>
</dbReference>
<keyword evidence="3" id="KW-1185">Reference proteome</keyword>
<comment type="caution">
    <text evidence="2">The sequence shown here is derived from an EMBL/GenBank/DDBJ whole genome shotgun (WGS) entry which is preliminary data.</text>
</comment>
<evidence type="ECO:0000313" key="3">
    <source>
        <dbReference type="Proteomes" id="UP000475214"/>
    </source>
</evidence>
<dbReference type="SUPFAM" id="SSF50494">
    <property type="entry name" value="Trypsin-like serine proteases"/>
    <property type="match status" value="1"/>
</dbReference>
<feature type="compositionally biased region" description="Low complexity" evidence="1">
    <location>
        <begin position="325"/>
        <end position="339"/>
    </location>
</feature>
<name>A0A6L9SIV2_9ACTN</name>
<dbReference type="Gene3D" id="2.40.10.10">
    <property type="entry name" value="Trypsin-like serine proteases"/>
    <property type="match status" value="2"/>
</dbReference>
<evidence type="ECO:0000256" key="1">
    <source>
        <dbReference type="SAM" id="MobiDB-lite"/>
    </source>
</evidence>
<dbReference type="Proteomes" id="UP000475214">
    <property type="component" value="Unassembled WGS sequence"/>
</dbReference>
<dbReference type="InterPro" id="IPR001940">
    <property type="entry name" value="Peptidase_S1C"/>
</dbReference>